<dbReference type="OrthoDB" id="7285215at2"/>
<gene>
    <name evidence="2" type="ORF">FFV09_04970</name>
</gene>
<dbReference type="Gene3D" id="4.10.1210.10">
    <property type="entry name" value="Atu1913-like"/>
    <property type="match status" value="1"/>
</dbReference>
<evidence type="ECO:0000313" key="3">
    <source>
        <dbReference type="Proteomes" id="UP000316968"/>
    </source>
</evidence>
<evidence type="ECO:0000313" key="2">
    <source>
        <dbReference type="EMBL" id="QDH20268.1"/>
    </source>
</evidence>
<keyword evidence="3" id="KW-1185">Reference proteome</keyword>
<proteinExistence type="predicted"/>
<sequence>MNYTSYELGYLSGNEVVEVTLIGTEANVKLLDTGNFNAYRSRRRHSYYGGHYNASPARIRVPHAGHWHVTVDLGGYRGHVRSSVKILS</sequence>
<dbReference type="AlphaFoldDB" id="A0A4Y6UUP2"/>
<dbReference type="SUPFAM" id="SSF141099">
    <property type="entry name" value="Atu1913-like"/>
    <property type="match status" value="1"/>
</dbReference>
<evidence type="ECO:0000259" key="1">
    <source>
        <dbReference type="Pfam" id="PF08980"/>
    </source>
</evidence>
<protein>
    <submittedName>
        <fullName evidence="2">DUF1883 domain-containing protein</fullName>
    </submittedName>
</protein>
<feature type="domain" description="DUF1883" evidence="1">
    <location>
        <begin position="1"/>
        <end position="87"/>
    </location>
</feature>
<dbReference type="EMBL" id="CP041217">
    <property type="protein sequence ID" value="QDH20268.1"/>
    <property type="molecule type" value="Genomic_DNA"/>
</dbReference>
<dbReference type="InterPro" id="IPR036488">
    <property type="entry name" value="DUF1883-like_sf"/>
</dbReference>
<accession>A0A4Y6UUP2</accession>
<dbReference type="Proteomes" id="UP000316968">
    <property type="component" value="Chromosome"/>
</dbReference>
<reference evidence="2 3" key="1">
    <citation type="submission" date="2019-06" db="EMBL/GenBank/DDBJ databases">
        <title>Saccharibacillus brassicae sp. nov., an endophytic bacterium isolated from Chinese cabbage seeds (Brassica pekinensis).</title>
        <authorList>
            <person name="Jiang L."/>
            <person name="Lee J."/>
            <person name="Kim S.W."/>
        </authorList>
    </citation>
    <scope>NUCLEOTIDE SEQUENCE [LARGE SCALE GENOMIC DNA]</scope>
    <source>
        <strain evidence="3">KCTC 43072 / ATSA2</strain>
    </source>
</reference>
<dbReference type="Pfam" id="PF08980">
    <property type="entry name" value="DUF1883"/>
    <property type="match status" value="1"/>
</dbReference>
<dbReference type="KEGG" id="saca:FFV09_04970"/>
<organism evidence="2 3">
    <name type="scientific">Saccharibacillus brassicae</name>
    <dbReference type="NCBI Taxonomy" id="2583377"/>
    <lineage>
        <taxon>Bacteria</taxon>
        <taxon>Bacillati</taxon>
        <taxon>Bacillota</taxon>
        <taxon>Bacilli</taxon>
        <taxon>Bacillales</taxon>
        <taxon>Paenibacillaceae</taxon>
        <taxon>Saccharibacillus</taxon>
    </lineage>
</organism>
<dbReference type="RefSeq" id="WP_141446654.1">
    <property type="nucleotide sequence ID" value="NZ_CP041217.1"/>
</dbReference>
<name>A0A4Y6UUP2_SACBS</name>
<dbReference type="InterPro" id="IPR015073">
    <property type="entry name" value="DUF1883"/>
</dbReference>